<evidence type="ECO:0000256" key="1">
    <source>
        <dbReference type="SAM" id="Phobius"/>
    </source>
</evidence>
<organism evidence="2 3">
    <name type="scientific">Virgibacillus tibetensis</name>
    <dbReference type="NCBI Taxonomy" id="3042313"/>
    <lineage>
        <taxon>Bacteria</taxon>
        <taxon>Bacillati</taxon>
        <taxon>Bacillota</taxon>
        <taxon>Bacilli</taxon>
        <taxon>Bacillales</taxon>
        <taxon>Bacillaceae</taxon>
        <taxon>Virgibacillus</taxon>
    </lineage>
</organism>
<keyword evidence="1" id="KW-0472">Membrane</keyword>
<keyword evidence="3" id="KW-1185">Reference proteome</keyword>
<evidence type="ECO:0000313" key="3">
    <source>
        <dbReference type="Proteomes" id="UP001335737"/>
    </source>
</evidence>
<dbReference type="EMBL" id="JARZFX010000008">
    <property type="protein sequence ID" value="MEC5424824.1"/>
    <property type="molecule type" value="Genomic_DNA"/>
</dbReference>
<dbReference type="Proteomes" id="UP001335737">
    <property type="component" value="Unassembled WGS sequence"/>
</dbReference>
<feature type="transmembrane region" description="Helical" evidence="1">
    <location>
        <begin position="112"/>
        <end position="134"/>
    </location>
</feature>
<sequence length="174" mass="19539">MKKQFLIIPITFLLLTAFYQQTVYANSSWQWLTSSPKQLLPFAIVLTIGIEVTAILVLGKLKKDLSLSGKTVGIIAIANLVSFIIPYFFRAIEHLGVSGGWGNAWYDAFASGPYYIVLSGYLFFTIAIELPIIYSFLSKYTNNKRNLLGIILSVNILTTIIVAVMERMMFPGQW</sequence>
<name>A0ABU6KIZ6_9BACI</name>
<gene>
    <name evidence="2" type="ORF">QGM71_15160</name>
</gene>
<keyword evidence="1" id="KW-1133">Transmembrane helix</keyword>
<comment type="caution">
    <text evidence="2">The sequence shown here is derived from an EMBL/GenBank/DDBJ whole genome shotgun (WGS) entry which is preliminary data.</text>
</comment>
<evidence type="ECO:0000313" key="2">
    <source>
        <dbReference type="EMBL" id="MEC5424824.1"/>
    </source>
</evidence>
<reference evidence="2 3" key="1">
    <citation type="journal article" date="2024" name="Int. J. Syst. Evol. Microbiol.">
        <title>Virgibacillus tibetensis sp. nov., isolated from salt lake on the Tibetan Plateau of China.</title>
        <authorList>
            <person name="Phurbu D."/>
            <person name="Liu Z.-X."/>
            <person name="Wang R."/>
            <person name="Zheng Y.-Y."/>
            <person name="Liu H.-C."/>
            <person name="Zhou Y.-G."/>
            <person name="Yu Y.-J."/>
            <person name="Li A.-H."/>
        </authorList>
    </citation>
    <scope>NUCLEOTIDE SEQUENCE [LARGE SCALE GENOMIC DNA]</scope>
    <source>
        <strain evidence="2 3">C22-A2</strain>
    </source>
</reference>
<feature type="transmembrane region" description="Helical" evidence="1">
    <location>
        <begin position="71"/>
        <end position="92"/>
    </location>
</feature>
<keyword evidence="1" id="KW-0812">Transmembrane</keyword>
<evidence type="ECO:0008006" key="4">
    <source>
        <dbReference type="Google" id="ProtNLM"/>
    </source>
</evidence>
<feature type="transmembrane region" description="Helical" evidence="1">
    <location>
        <begin position="41"/>
        <end position="59"/>
    </location>
</feature>
<proteinExistence type="predicted"/>
<protein>
    <recommendedName>
        <fullName evidence="4">Permease</fullName>
    </recommendedName>
</protein>
<accession>A0ABU6KIZ6</accession>
<feature type="transmembrane region" description="Helical" evidence="1">
    <location>
        <begin position="146"/>
        <end position="165"/>
    </location>
</feature>
<dbReference type="RefSeq" id="WP_327608381.1">
    <property type="nucleotide sequence ID" value="NZ_JARZFX010000008.1"/>
</dbReference>